<gene>
    <name evidence="1" type="ORF">MOQ58_07600</name>
</gene>
<name>A0ABY8MXG3_9PSED</name>
<accession>A0ABY8MXG3</accession>
<reference evidence="1 2" key="1">
    <citation type="submission" date="2022-03" db="EMBL/GenBank/DDBJ databases">
        <title>Plant growth promoting endophytes with ACC deaminase activity.</title>
        <authorList>
            <person name="Charles T."/>
            <person name="Van Dyk A."/>
            <person name="Cheng J."/>
            <person name="Heil J."/>
        </authorList>
    </citation>
    <scope>NUCLEOTIDE SEQUENCE [LARGE SCALE GENOMIC DNA]</scope>
    <source>
        <strain evidence="1 2">8R6</strain>
    </source>
</reference>
<evidence type="ECO:0000313" key="2">
    <source>
        <dbReference type="Proteomes" id="UP001243713"/>
    </source>
</evidence>
<sequence length="122" mass="13925">MKGCLEFDDVVFLVQRLYSDAIVNKKFRTEQAFAYVQDETESIQRVDSPGMNAILQTAIYVEGARRGLELSKDSLYAQDMLEVLSDVYRKCTVQNLIEAGVSEENLKQIKTEMDFVIGKFLN</sequence>
<protein>
    <submittedName>
        <fullName evidence="1">Uncharacterized protein</fullName>
    </submittedName>
</protein>
<evidence type="ECO:0000313" key="1">
    <source>
        <dbReference type="EMBL" id="WGK92048.1"/>
    </source>
</evidence>
<dbReference type="RefSeq" id="WP_280163240.1">
    <property type="nucleotide sequence ID" value="NZ_CP093428.1"/>
</dbReference>
<dbReference type="Proteomes" id="UP001243713">
    <property type="component" value="Chromosome"/>
</dbReference>
<organism evidence="1 2">
    <name type="scientific">Pseudomonas migulae</name>
    <dbReference type="NCBI Taxonomy" id="78543"/>
    <lineage>
        <taxon>Bacteria</taxon>
        <taxon>Pseudomonadati</taxon>
        <taxon>Pseudomonadota</taxon>
        <taxon>Gammaproteobacteria</taxon>
        <taxon>Pseudomonadales</taxon>
        <taxon>Pseudomonadaceae</taxon>
        <taxon>Pseudomonas</taxon>
    </lineage>
</organism>
<dbReference type="EMBL" id="CP093428">
    <property type="protein sequence ID" value="WGK92048.1"/>
    <property type="molecule type" value="Genomic_DNA"/>
</dbReference>
<proteinExistence type="predicted"/>
<keyword evidence="2" id="KW-1185">Reference proteome</keyword>